<evidence type="ECO:0000313" key="12">
    <source>
        <dbReference type="EMBL" id="VUZ43994.1"/>
    </source>
</evidence>
<evidence type="ECO:0000256" key="5">
    <source>
        <dbReference type="ARBA" id="ARBA00023065"/>
    </source>
</evidence>
<feature type="region of interest" description="Disordered" evidence="9">
    <location>
        <begin position="40"/>
        <end position="65"/>
    </location>
</feature>
<dbReference type="InterPro" id="IPR018490">
    <property type="entry name" value="cNMP-bd_dom_sf"/>
</dbReference>
<dbReference type="SUPFAM" id="SSF51206">
    <property type="entry name" value="cAMP-binding domain-like"/>
    <property type="match status" value="1"/>
</dbReference>
<dbReference type="Proteomes" id="UP000321570">
    <property type="component" value="Unassembled WGS sequence"/>
</dbReference>
<dbReference type="EMBL" id="CABIJS010000122">
    <property type="protein sequence ID" value="VUZ43994.1"/>
    <property type="molecule type" value="Genomic_DNA"/>
</dbReference>
<reference evidence="12 13" key="1">
    <citation type="submission" date="2019-07" db="EMBL/GenBank/DDBJ databases">
        <authorList>
            <person name="Jastrzebski P J."/>
            <person name="Paukszto L."/>
            <person name="Jastrzebski P J."/>
        </authorList>
    </citation>
    <scope>NUCLEOTIDE SEQUENCE [LARGE SCALE GENOMIC DNA]</scope>
    <source>
        <strain evidence="12 13">WMS-il1</strain>
    </source>
</reference>
<protein>
    <recommendedName>
        <fullName evidence="11">Ion transport domain-containing protein</fullName>
    </recommendedName>
</protein>
<dbReference type="SUPFAM" id="SSF81324">
    <property type="entry name" value="Voltage-gated potassium channels"/>
    <property type="match status" value="1"/>
</dbReference>
<feature type="compositionally biased region" description="Polar residues" evidence="9">
    <location>
        <begin position="40"/>
        <end position="50"/>
    </location>
</feature>
<evidence type="ECO:0000256" key="2">
    <source>
        <dbReference type="ARBA" id="ARBA00022448"/>
    </source>
</evidence>
<evidence type="ECO:0000256" key="9">
    <source>
        <dbReference type="SAM" id="MobiDB-lite"/>
    </source>
</evidence>
<dbReference type="GO" id="GO:0030553">
    <property type="term" value="F:cGMP binding"/>
    <property type="evidence" value="ECO:0007669"/>
    <property type="project" value="TreeGrafter"/>
</dbReference>
<dbReference type="AlphaFoldDB" id="A0A564YBV0"/>
<evidence type="ECO:0000256" key="4">
    <source>
        <dbReference type="ARBA" id="ARBA00022989"/>
    </source>
</evidence>
<dbReference type="InterPro" id="IPR050866">
    <property type="entry name" value="CNG_cation_channel"/>
</dbReference>
<name>A0A564YBV0_HYMDI</name>
<feature type="domain" description="Ion transport" evidence="11">
    <location>
        <begin position="155"/>
        <end position="388"/>
    </location>
</feature>
<feature type="transmembrane region" description="Helical" evidence="10">
    <location>
        <begin position="188"/>
        <end position="212"/>
    </location>
</feature>
<evidence type="ECO:0000256" key="6">
    <source>
        <dbReference type="ARBA" id="ARBA00023136"/>
    </source>
</evidence>
<dbReference type="Pfam" id="PF00520">
    <property type="entry name" value="Ion_trans"/>
    <property type="match status" value="1"/>
</dbReference>
<accession>A0A564YBV0</accession>
<evidence type="ECO:0000256" key="1">
    <source>
        <dbReference type="ARBA" id="ARBA00004141"/>
    </source>
</evidence>
<dbReference type="PANTHER" id="PTHR45638">
    <property type="entry name" value="CYCLIC NUCLEOTIDE-GATED CATION CHANNEL SUBUNIT A"/>
    <property type="match status" value="1"/>
</dbReference>
<dbReference type="InterPro" id="IPR005821">
    <property type="entry name" value="Ion_trans_dom"/>
</dbReference>
<feature type="transmembrane region" description="Helical" evidence="10">
    <location>
        <begin position="235"/>
        <end position="258"/>
    </location>
</feature>
<organism evidence="12 13">
    <name type="scientific">Hymenolepis diminuta</name>
    <name type="common">Rat tapeworm</name>
    <dbReference type="NCBI Taxonomy" id="6216"/>
    <lineage>
        <taxon>Eukaryota</taxon>
        <taxon>Metazoa</taxon>
        <taxon>Spiralia</taxon>
        <taxon>Lophotrochozoa</taxon>
        <taxon>Platyhelminthes</taxon>
        <taxon>Cestoda</taxon>
        <taxon>Eucestoda</taxon>
        <taxon>Cyclophyllidea</taxon>
        <taxon>Hymenolepididae</taxon>
        <taxon>Hymenolepis</taxon>
    </lineage>
</organism>
<dbReference type="GO" id="GO:0005886">
    <property type="term" value="C:plasma membrane"/>
    <property type="evidence" value="ECO:0007669"/>
    <property type="project" value="TreeGrafter"/>
</dbReference>
<evidence type="ECO:0000256" key="3">
    <source>
        <dbReference type="ARBA" id="ARBA00022692"/>
    </source>
</evidence>
<evidence type="ECO:0000256" key="8">
    <source>
        <dbReference type="ARBA" id="ARBA00023303"/>
    </source>
</evidence>
<dbReference type="GO" id="GO:0005222">
    <property type="term" value="F:intracellularly cAMP-activated cation channel activity"/>
    <property type="evidence" value="ECO:0007669"/>
    <property type="project" value="TreeGrafter"/>
</dbReference>
<dbReference type="PANTHER" id="PTHR45638:SF4">
    <property type="entry name" value="CYCLIC NUCLEOTIDE-BINDING DOMAIN-CONTAINING PROTEIN"/>
    <property type="match status" value="1"/>
</dbReference>
<feature type="transmembrane region" description="Helical" evidence="10">
    <location>
        <begin position="154"/>
        <end position="176"/>
    </location>
</feature>
<comment type="subcellular location">
    <subcellularLocation>
        <location evidence="1">Membrane</location>
        <topology evidence="1">Multi-pass membrane protein</topology>
    </subcellularLocation>
</comment>
<keyword evidence="5" id="KW-0406">Ion transport</keyword>
<dbReference type="Gene3D" id="2.60.120.10">
    <property type="entry name" value="Jelly Rolls"/>
    <property type="match status" value="1"/>
</dbReference>
<gene>
    <name evidence="12" type="ORF">WMSIL1_LOCUS4174</name>
</gene>
<dbReference type="FunFam" id="1.10.287.630:FF:000001">
    <property type="entry name" value="Cyclic nucleotide-gated channel alpha 3"/>
    <property type="match status" value="1"/>
</dbReference>
<dbReference type="GO" id="GO:0044877">
    <property type="term" value="F:protein-containing complex binding"/>
    <property type="evidence" value="ECO:0007669"/>
    <property type="project" value="TreeGrafter"/>
</dbReference>
<feature type="transmembrane region" description="Helical" evidence="10">
    <location>
        <begin position="285"/>
        <end position="308"/>
    </location>
</feature>
<dbReference type="GO" id="GO:0017071">
    <property type="term" value="C:intracellular cyclic nucleotide activated cation channel complex"/>
    <property type="evidence" value="ECO:0007669"/>
    <property type="project" value="TreeGrafter"/>
</dbReference>
<evidence type="ECO:0000256" key="7">
    <source>
        <dbReference type="ARBA" id="ARBA00023286"/>
    </source>
</evidence>
<feature type="transmembrane region" description="Helical" evidence="10">
    <location>
        <begin position="356"/>
        <end position="376"/>
    </location>
</feature>
<keyword evidence="3 10" id="KW-0812">Transmembrane</keyword>
<keyword evidence="13" id="KW-1185">Reference proteome</keyword>
<sequence length="506" mass="57722">MPSYPVQTSQCIPLQGVNTAFKSFKDISSCLRLNVILPRQSSSDTNSDTNPGGEGGGAGSGEADASESISADLRPALSDHRLMGGLQHVGARWHSYSGAPPGCLFDDEVKRSSSAVSKVSASGKTSREEGVGLLTGIDKPRKYLFILAPDGNCIFFWSWIVCAACLYNLWIIPYRFAFDEITRTTVSLWFPLDYIADAIYLLDLLIGFRMAYLENGILQKDPLQSRQHYLNSTRFYLNCLCILPLDLLYLSVGFKSLLRILRFVKIFKLIECSDMAQRRSVHPSIIRAISWIIISLTILHWNACFYNYNIKTFGSQNDSFESNSFETYLRSSFESLLCLTLQKEPLPDNTPHIQQYYALLIFEGLIGITLITSLIANVNMLISNANVNENDFRRQLAEVRMYLVRRKAPETLKRRVVCWFDYLWRQSHIPDEQRVFKHLPDRLKAEVAIHMHLDMLKRVDMFQDTEEGFLLDLVLRLRPALFSPGDFICRKGKQIIVSNLRFLLFC</sequence>
<evidence type="ECO:0000313" key="13">
    <source>
        <dbReference type="Proteomes" id="UP000321570"/>
    </source>
</evidence>
<keyword evidence="8" id="KW-0407">Ion channel</keyword>
<keyword evidence="6 10" id="KW-0472">Membrane</keyword>
<evidence type="ECO:0000259" key="11">
    <source>
        <dbReference type="Pfam" id="PF00520"/>
    </source>
</evidence>
<dbReference type="Gene3D" id="1.10.287.70">
    <property type="match status" value="1"/>
</dbReference>
<keyword evidence="4 10" id="KW-1133">Transmembrane helix</keyword>
<keyword evidence="2" id="KW-0813">Transport</keyword>
<keyword evidence="7" id="KW-1071">Ligand-gated ion channel</keyword>
<dbReference type="InterPro" id="IPR014710">
    <property type="entry name" value="RmlC-like_jellyroll"/>
</dbReference>
<dbReference type="GO" id="GO:0005223">
    <property type="term" value="F:intracellularly cGMP-activated cation channel activity"/>
    <property type="evidence" value="ECO:0007669"/>
    <property type="project" value="TreeGrafter"/>
</dbReference>
<evidence type="ECO:0000256" key="10">
    <source>
        <dbReference type="SAM" id="Phobius"/>
    </source>
</evidence>
<proteinExistence type="predicted"/>
<dbReference type="Gene3D" id="1.10.287.630">
    <property type="entry name" value="Helix hairpin bin"/>
    <property type="match status" value="1"/>
</dbReference>